<sequence length="80" mass="9076">MRFKRKDYKSGDCLKILQEMEPQKLDMSLSGTGKVSGRYWKGVCEYPTFSGDWARTSVGVFQGVRATVTSFENLLEDISD</sequence>
<evidence type="ECO:0000313" key="2">
    <source>
        <dbReference type="Proteomes" id="UP000827872"/>
    </source>
</evidence>
<accession>A0ACB8FUL3</accession>
<proteinExistence type="predicted"/>
<name>A0ACB8FUL3_9SAUR</name>
<organism evidence="1 2">
    <name type="scientific">Sphaerodactylus townsendi</name>
    <dbReference type="NCBI Taxonomy" id="933632"/>
    <lineage>
        <taxon>Eukaryota</taxon>
        <taxon>Metazoa</taxon>
        <taxon>Chordata</taxon>
        <taxon>Craniata</taxon>
        <taxon>Vertebrata</taxon>
        <taxon>Euteleostomi</taxon>
        <taxon>Lepidosauria</taxon>
        <taxon>Squamata</taxon>
        <taxon>Bifurcata</taxon>
        <taxon>Gekkota</taxon>
        <taxon>Sphaerodactylidae</taxon>
        <taxon>Sphaerodactylus</taxon>
    </lineage>
</organism>
<dbReference type="Proteomes" id="UP000827872">
    <property type="component" value="Linkage Group LG11"/>
</dbReference>
<comment type="caution">
    <text evidence="1">The sequence shown here is derived from an EMBL/GenBank/DDBJ whole genome shotgun (WGS) entry which is preliminary data.</text>
</comment>
<evidence type="ECO:0000313" key="1">
    <source>
        <dbReference type="EMBL" id="KAH8010783.1"/>
    </source>
</evidence>
<dbReference type="EMBL" id="CM037624">
    <property type="protein sequence ID" value="KAH8010783.1"/>
    <property type="molecule type" value="Genomic_DNA"/>
</dbReference>
<gene>
    <name evidence="1" type="ORF">K3G42_013330</name>
</gene>
<protein>
    <submittedName>
        <fullName evidence="1">Uncharacterized protein</fullName>
    </submittedName>
</protein>
<reference evidence="1" key="1">
    <citation type="submission" date="2021-08" db="EMBL/GenBank/DDBJ databases">
        <title>The first chromosome-level gecko genome reveals the dynamic sex chromosomes of Neotropical dwarf geckos (Sphaerodactylidae: Sphaerodactylus).</title>
        <authorList>
            <person name="Pinto B.J."/>
            <person name="Keating S.E."/>
            <person name="Gamble T."/>
        </authorList>
    </citation>
    <scope>NUCLEOTIDE SEQUENCE</scope>
    <source>
        <strain evidence="1">TG3544</strain>
    </source>
</reference>
<keyword evidence="2" id="KW-1185">Reference proteome</keyword>